<proteinExistence type="predicted"/>
<dbReference type="OrthoDB" id="4119873at2759"/>
<gene>
    <name evidence="2" type="ORF">BKA67DRAFT_663805</name>
</gene>
<dbReference type="AlphaFoldDB" id="A0A9P8RKF0"/>
<feature type="domain" description="SnoaL-like" evidence="1">
    <location>
        <begin position="19"/>
        <end position="135"/>
    </location>
</feature>
<evidence type="ECO:0000259" key="1">
    <source>
        <dbReference type="Pfam" id="PF13577"/>
    </source>
</evidence>
<dbReference type="RefSeq" id="XP_045952442.1">
    <property type="nucleotide sequence ID" value="XM_046108255.1"/>
</dbReference>
<dbReference type="CDD" id="cd00531">
    <property type="entry name" value="NTF2_like"/>
    <property type="match status" value="1"/>
</dbReference>
<comment type="caution">
    <text evidence="2">The sequence shown here is derived from an EMBL/GenBank/DDBJ whole genome shotgun (WGS) entry which is preliminary data.</text>
</comment>
<evidence type="ECO:0000313" key="3">
    <source>
        <dbReference type="Proteomes" id="UP000758603"/>
    </source>
</evidence>
<accession>A0A9P8RKF0</accession>
<protein>
    <recommendedName>
        <fullName evidence="1">SnoaL-like domain-containing protein</fullName>
    </recommendedName>
</protein>
<keyword evidence="3" id="KW-1185">Reference proteome</keyword>
<dbReference type="InterPro" id="IPR032710">
    <property type="entry name" value="NTF2-like_dom_sf"/>
</dbReference>
<dbReference type="Gene3D" id="3.10.450.50">
    <property type="match status" value="1"/>
</dbReference>
<sequence length="164" mass="18106">MSSKILPGGISSGLRASDEAQDRSLIMSTIHRYAAVARESADHDEIAKLFVPDGFVQLQDGRKVRPNELGQLTRANEPKLLRHHITTVDVQFASPGEVNCQTYVIAGTDVKFPDHWGRWDSVLRKQSDGRWLFASKTLVTDGIAPEGWLARTLELQAAAAAQEK</sequence>
<dbReference type="EMBL" id="JAGPXC010000010">
    <property type="protein sequence ID" value="KAH6645928.1"/>
    <property type="molecule type" value="Genomic_DNA"/>
</dbReference>
<dbReference type="InterPro" id="IPR037401">
    <property type="entry name" value="SnoaL-like"/>
</dbReference>
<dbReference type="Pfam" id="PF13577">
    <property type="entry name" value="SnoaL_4"/>
    <property type="match status" value="1"/>
</dbReference>
<dbReference type="SUPFAM" id="SSF54427">
    <property type="entry name" value="NTF2-like"/>
    <property type="match status" value="1"/>
</dbReference>
<evidence type="ECO:0000313" key="2">
    <source>
        <dbReference type="EMBL" id="KAH6645928.1"/>
    </source>
</evidence>
<dbReference type="Proteomes" id="UP000758603">
    <property type="component" value="Unassembled WGS sequence"/>
</dbReference>
<name>A0A9P8RKF0_9PEZI</name>
<dbReference type="GeneID" id="70137146"/>
<reference evidence="2" key="1">
    <citation type="journal article" date="2021" name="Nat. Commun.">
        <title>Genetic determinants of endophytism in the Arabidopsis root mycobiome.</title>
        <authorList>
            <person name="Mesny F."/>
            <person name="Miyauchi S."/>
            <person name="Thiergart T."/>
            <person name="Pickel B."/>
            <person name="Atanasova L."/>
            <person name="Karlsson M."/>
            <person name="Huettel B."/>
            <person name="Barry K.W."/>
            <person name="Haridas S."/>
            <person name="Chen C."/>
            <person name="Bauer D."/>
            <person name="Andreopoulos W."/>
            <person name="Pangilinan J."/>
            <person name="LaButti K."/>
            <person name="Riley R."/>
            <person name="Lipzen A."/>
            <person name="Clum A."/>
            <person name="Drula E."/>
            <person name="Henrissat B."/>
            <person name="Kohler A."/>
            <person name="Grigoriev I.V."/>
            <person name="Martin F.M."/>
            <person name="Hacquard S."/>
        </authorList>
    </citation>
    <scope>NUCLEOTIDE SEQUENCE</scope>
    <source>
        <strain evidence="2">MPI-SDFR-AT-0073</strain>
    </source>
</reference>
<organism evidence="2 3">
    <name type="scientific">Truncatella angustata</name>
    <dbReference type="NCBI Taxonomy" id="152316"/>
    <lineage>
        <taxon>Eukaryota</taxon>
        <taxon>Fungi</taxon>
        <taxon>Dikarya</taxon>
        <taxon>Ascomycota</taxon>
        <taxon>Pezizomycotina</taxon>
        <taxon>Sordariomycetes</taxon>
        <taxon>Xylariomycetidae</taxon>
        <taxon>Amphisphaeriales</taxon>
        <taxon>Sporocadaceae</taxon>
        <taxon>Truncatella</taxon>
    </lineage>
</organism>